<evidence type="ECO:0000256" key="3">
    <source>
        <dbReference type="ARBA" id="ARBA00022801"/>
    </source>
</evidence>
<reference evidence="8" key="1">
    <citation type="submission" date="2024-07" db="EMBL/GenBank/DDBJ databases">
        <authorList>
            <person name="Yu S.T."/>
        </authorList>
    </citation>
    <scope>NUCLEOTIDE SEQUENCE</scope>
    <source>
        <strain evidence="8">R11</strain>
    </source>
</reference>
<dbReference type="GO" id="GO:0009245">
    <property type="term" value="P:lipid A biosynthetic process"/>
    <property type="evidence" value="ECO:0007669"/>
    <property type="project" value="TreeGrafter"/>
</dbReference>
<feature type="domain" description="Calcineurin-like phosphoesterase" evidence="7">
    <location>
        <begin position="285"/>
        <end position="446"/>
    </location>
</feature>
<dbReference type="GO" id="GO:0016020">
    <property type="term" value="C:membrane"/>
    <property type="evidence" value="ECO:0007669"/>
    <property type="project" value="GOC"/>
</dbReference>
<keyword evidence="6" id="KW-1133">Transmembrane helix</keyword>
<dbReference type="InterPro" id="IPR051158">
    <property type="entry name" value="Metallophosphoesterase_sf"/>
</dbReference>
<feature type="transmembrane region" description="Helical" evidence="6">
    <location>
        <begin position="71"/>
        <end position="92"/>
    </location>
</feature>
<name>A0AB39N2P4_9ACTN</name>
<dbReference type="InterPro" id="IPR004843">
    <property type="entry name" value="Calcineurin-like_PHP"/>
</dbReference>
<dbReference type="SUPFAM" id="SSF56300">
    <property type="entry name" value="Metallo-dependent phosphatases"/>
    <property type="match status" value="1"/>
</dbReference>
<keyword evidence="2" id="KW-0479">Metal-binding</keyword>
<dbReference type="CDD" id="cd07385">
    <property type="entry name" value="MPP_YkuE_C"/>
    <property type="match status" value="1"/>
</dbReference>
<dbReference type="FunFam" id="3.60.21.10:FF:000028">
    <property type="entry name" value="Putative metallophosphoesterase"/>
    <property type="match status" value="1"/>
</dbReference>
<organism evidence="8">
    <name type="scientific">Streptomyces sp. R11</name>
    <dbReference type="NCBI Taxonomy" id="3238625"/>
    <lineage>
        <taxon>Bacteria</taxon>
        <taxon>Bacillati</taxon>
        <taxon>Actinomycetota</taxon>
        <taxon>Actinomycetes</taxon>
        <taxon>Kitasatosporales</taxon>
        <taxon>Streptomycetaceae</taxon>
        <taxon>Streptomyces</taxon>
    </lineage>
</organism>
<evidence type="ECO:0000256" key="5">
    <source>
        <dbReference type="SAM" id="MobiDB-lite"/>
    </source>
</evidence>
<feature type="compositionally biased region" description="Pro residues" evidence="5">
    <location>
        <begin position="209"/>
        <end position="225"/>
    </location>
</feature>
<proteinExistence type="inferred from homology"/>
<dbReference type="EMBL" id="CP163432">
    <property type="protein sequence ID" value="XDQ12885.1"/>
    <property type="molecule type" value="Genomic_DNA"/>
</dbReference>
<dbReference type="InterPro" id="IPR029052">
    <property type="entry name" value="Metallo-depent_PP-like"/>
</dbReference>
<evidence type="ECO:0000313" key="8">
    <source>
        <dbReference type="EMBL" id="XDQ12885.1"/>
    </source>
</evidence>
<evidence type="ECO:0000256" key="4">
    <source>
        <dbReference type="ARBA" id="ARBA00061089"/>
    </source>
</evidence>
<gene>
    <name evidence="8" type="ORF">AB5J55_26285</name>
</gene>
<dbReference type="AlphaFoldDB" id="A0AB39N2P4"/>
<dbReference type="RefSeq" id="WP_369272994.1">
    <property type="nucleotide sequence ID" value="NZ_CP163432.1"/>
</dbReference>
<dbReference type="GO" id="GO:0008758">
    <property type="term" value="F:UDP-2,3-diacylglucosamine hydrolase activity"/>
    <property type="evidence" value="ECO:0007669"/>
    <property type="project" value="TreeGrafter"/>
</dbReference>
<dbReference type="Gene3D" id="3.60.21.10">
    <property type="match status" value="1"/>
</dbReference>
<feature type="transmembrane region" description="Helical" evidence="6">
    <location>
        <begin position="42"/>
        <end position="59"/>
    </location>
</feature>
<keyword evidence="6" id="KW-0812">Transmembrane</keyword>
<protein>
    <submittedName>
        <fullName evidence="8">Metallophosphoesterase</fullName>
    </submittedName>
</protein>
<comment type="similarity">
    <text evidence="4">Belongs to the metallophosphoesterase superfamily.</text>
</comment>
<dbReference type="Pfam" id="PF00149">
    <property type="entry name" value="Metallophos"/>
    <property type="match status" value="1"/>
</dbReference>
<comment type="cofactor">
    <cofactor evidence="1">
        <name>a divalent metal cation</name>
        <dbReference type="ChEBI" id="CHEBI:60240"/>
    </cofactor>
</comment>
<evidence type="ECO:0000256" key="2">
    <source>
        <dbReference type="ARBA" id="ARBA00022723"/>
    </source>
</evidence>
<dbReference type="PANTHER" id="PTHR31302">
    <property type="entry name" value="TRANSMEMBRANE PROTEIN WITH METALLOPHOSPHOESTERASE DOMAIN-RELATED"/>
    <property type="match status" value="1"/>
</dbReference>
<keyword evidence="3" id="KW-0378">Hydrolase</keyword>
<feature type="region of interest" description="Disordered" evidence="5">
    <location>
        <begin position="113"/>
        <end position="229"/>
    </location>
</feature>
<evidence type="ECO:0000256" key="6">
    <source>
        <dbReference type="SAM" id="Phobius"/>
    </source>
</evidence>
<dbReference type="PANTHER" id="PTHR31302:SF31">
    <property type="entry name" value="PHOSPHODIESTERASE YAEI"/>
    <property type="match status" value="1"/>
</dbReference>
<evidence type="ECO:0000256" key="1">
    <source>
        <dbReference type="ARBA" id="ARBA00001968"/>
    </source>
</evidence>
<accession>A0AB39N2P4</accession>
<feature type="compositionally biased region" description="Low complexity" evidence="5">
    <location>
        <begin position="152"/>
        <end position="208"/>
    </location>
</feature>
<keyword evidence="6" id="KW-0472">Membrane</keyword>
<dbReference type="GO" id="GO:0046872">
    <property type="term" value="F:metal ion binding"/>
    <property type="evidence" value="ECO:0007669"/>
    <property type="project" value="UniProtKB-KW"/>
</dbReference>
<evidence type="ECO:0000259" key="7">
    <source>
        <dbReference type="Pfam" id="PF00149"/>
    </source>
</evidence>
<sequence>MVIVFALVALLVLSVLVAGNWWLWRRLFRDTTRGPGFVRRAGVVVIAGGWALTIGALVAERSGAPFWLQQVLAWPGFLWLALSMHLMLGVLAGEVVRPLLRRWLERRARAGEPEPVPVGVTPATSPDAGAADRQTLTHASGPAPTRTALRDSAPTTVPTGAPTAGSTAAPTAGSATAPAAGSAAAPSTGVTAATRAGSASALTTDPSPASAPAPALAPDPDPAAPSRPLATPTRRLFVSRVVAGAAAAAAVGTVGYGSYGVLRGPKVKRVTVPLAKLPRAAHGYRIAVVSDVHLGPVLGRGFAQKVVDTINGTQPDMIAVVGDLVDGSVKDLGPAAAPLAGLRARHGAFFVTGNHEYFSGAEQWVEEVRRLGLRPLENARTELPHFDLAGVNDVAGESEGQGPDFAKALGDRDTARACVLLAHQPIQIHDAVDHGVDLQLSGHTHGGQLWPGNLVAELANPTLAGLERYGDTQLYVSRGAGAWGPPTRVGAPSDITVIELASRQA</sequence>